<comment type="caution">
    <text evidence="2">The sequence shown here is derived from an EMBL/GenBank/DDBJ whole genome shotgun (WGS) entry which is preliminary data.</text>
</comment>
<feature type="region of interest" description="Disordered" evidence="1">
    <location>
        <begin position="1"/>
        <end position="27"/>
    </location>
</feature>
<feature type="compositionally biased region" description="Low complexity" evidence="1">
    <location>
        <begin position="68"/>
        <end position="82"/>
    </location>
</feature>
<dbReference type="Proteomes" id="UP001610446">
    <property type="component" value="Unassembled WGS sequence"/>
</dbReference>
<protein>
    <submittedName>
        <fullName evidence="2">Uncharacterized protein</fullName>
    </submittedName>
</protein>
<evidence type="ECO:0000313" key="3">
    <source>
        <dbReference type="Proteomes" id="UP001610446"/>
    </source>
</evidence>
<dbReference type="EMBL" id="JBFXLU010000389">
    <property type="protein sequence ID" value="KAL2827675.1"/>
    <property type="molecule type" value="Genomic_DNA"/>
</dbReference>
<organism evidence="2 3">
    <name type="scientific">Aspergillus pseudoustus</name>
    <dbReference type="NCBI Taxonomy" id="1810923"/>
    <lineage>
        <taxon>Eukaryota</taxon>
        <taxon>Fungi</taxon>
        <taxon>Dikarya</taxon>
        <taxon>Ascomycota</taxon>
        <taxon>Pezizomycotina</taxon>
        <taxon>Eurotiomycetes</taxon>
        <taxon>Eurotiomycetidae</taxon>
        <taxon>Eurotiales</taxon>
        <taxon>Aspergillaceae</taxon>
        <taxon>Aspergillus</taxon>
        <taxon>Aspergillus subgen. Nidulantes</taxon>
    </lineage>
</organism>
<evidence type="ECO:0000256" key="1">
    <source>
        <dbReference type="SAM" id="MobiDB-lite"/>
    </source>
</evidence>
<accession>A0ABR4IIV3</accession>
<gene>
    <name evidence="2" type="ORF">BJY01DRAFT_135806</name>
</gene>
<proteinExistence type="predicted"/>
<keyword evidence="3" id="KW-1185">Reference proteome</keyword>
<feature type="region of interest" description="Disordered" evidence="1">
    <location>
        <begin position="41"/>
        <end position="82"/>
    </location>
</feature>
<sequence length="339" mass="37314">MATTEQNTPQTQRAFPEYIPPNNTIASTTPAEDVLQLQEEDDNPIIIPRERERGRTRRIPLRRRRDFSAASSTYSPSPTRSPALEVVSSHTELFAPSRTTSTPTPDRLVLLGPFTRPAYITTHAASRYDFTHWLPLLALGAPETWYAFSNNDSVISTSLKQPLLAAPNTYLRPLGDPRPVGLRIPRISANDPLHPHHSSLSAPKLKTEAEASPAAGQQDLDLIYLSIQSSITGHTTHRSGRWVSPERGMMPDLAGSGTTGSSIYRVVRCGSREEAATQAFYAAGGNRWSTLFTCVVVDDGHRALSGRVLVLDGEGYERVRSLGELVEGEGKRGKIRVFY</sequence>
<evidence type="ECO:0000313" key="2">
    <source>
        <dbReference type="EMBL" id="KAL2827675.1"/>
    </source>
</evidence>
<feature type="compositionally biased region" description="Polar residues" evidence="1">
    <location>
        <begin position="1"/>
        <end position="13"/>
    </location>
</feature>
<feature type="compositionally biased region" description="Basic residues" evidence="1">
    <location>
        <begin position="54"/>
        <end position="65"/>
    </location>
</feature>
<name>A0ABR4IIV3_9EURO</name>
<reference evidence="2 3" key="1">
    <citation type="submission" date="2024-07" db="EMBL/GenBank/DDBJ databases">
        <title>Section-level genome sequencing and comparative genomics of Aspergillus sections Usti and Cavernicolus.</title>
        <authorList>
            <consortium name="Lawrence Berkeley National Laboratory"/>
            <person name="Nybo J.L."/>
            <person name="Vesth T.C."/>
            <person name="Theobald S."/>
            <person name="Frisvad J.C."/>
            <person name="Larsen T.O."/>
            <person name="Kjaerboelling I."/>
            <person name="Rothschild-Mancinelli K."/>
            <person name="Lyhne E.K."/>
            <person name="Kogle M.E."/>
            <person name="Barry K."/>
            <person name="Clum A."/>
            <person name="Na H."/>
            <person name="Ledsgaard L."/>
            <person name="Lin J."/>
            <person name="Lipzen A."/>
            <person name="Kuo A."/>
            <person name="Riley R."/>
            <person name="Mondo S."/>
            <person name="Labutti K."/>
            <person name="Haridas S."/>
            <person name="Pangalinan J."/>
            <person name="Salamov A.A."/>
            <person name="Simmons B.A."/>
            <person name="Magnuson J.K."/>
            <person name="Chen J."/>
            <person name="Drula E."/>
            <person name="Henrissat B."/>
            <person name="Wiebenga A."/>
            <person name="Lubbers R.J."/>
            <person name="Gomes A.C."/>
            <person name="Makela M.R."/>
            <person name="Stajich J."/>
            <person name="Grigoriev I.V."/>
            <person name="Mortensen U.H."/>
            <person name="De Vries R.P."/>
            <person name="Baker S.E."/>
            <person name="Andersen M.R."/>
        </authorList>
    </citation>
    <scope>NUCLEOTIDE SEQUENCE [LARGE SCALE GENOMIC DNA]</scope>
    <source>
        <strain evidence="2 3">CBS 123904</strain>
    </source>
</reference>